<reference evidence="9 10" key="1">
    <citation type="submission" date="2014-06" db="EMBL/GenBank/DDBJ databases">
        <authorList>
            <person name="Ngugi D.K."/>
            <person name="Blom J."/>
            <person name="Alam I."/>
            <person name="Rashid M."/>
            <person name="Baalawi W."/>
            <person name="Zhang G."/>
            <person name="Hikmawan T."/>
            <person name="Guan Y."/>
            <person name="Antunes A."/>
            <person name="Siam R."/>
            <person name="El-Dorry H."/>
            <person name="Bajic V."/>
            <person name="Stingl U."/>
        </authorList>
    </citation>
    <scope>NUCLEOTIDE SEQUENCE [LARGE SCALE GENOMIC DNA]</scope>
    <source>
        <strain evidence="9">SCGC AAA799-P11</strain>
    </source>
</reference>
<dbReference type="PANTHER" id="PTHR43065:SF10">
    <property type="entry name" value="PEROXIDE STRESS-ACTIVATED HISTIDINE KINASE MAK3"/>
    <property type="match status" value="1"/>
</dbReference>
<evidence type="ECO:0000256" key="6">
    <source>
        <dbReference type="ARBA" id="ARBA00023012"/>
    </source>
</evidence>
<dbReference type="SUPFAM" id="SSF47384">
    <property type="entry name" value="Homodimeric domain of signal transducing histidine kinase"/>
    <property type="match status" value="1"/>
</dbReference>
<dbReference type="CDD" id="cd00082">
    <property type="entry name" value="HisKA"/>
    <property type="match status" value="1"/>
</dbReference>
<proteinExistence type="predicted"/>
<dbReference type="EMBL" id="JOSZ01000001">
    <property type="protein sequence ID" value="KFM20360.1"/>
    <property type="molecule type" value="Genomic_DNA"/>
</dbReference>
<dbReference type="Pfam" id="PF02518">
    <property type="entry name" value="HATPase_c"/>
    <property type="match status" value="1"/>
</dbReference>
<dbReference type="PANTHER" id="PTHR43065">
    <property type="entry name" value="SENSOR HISTIDINE KINASE"/>
    <property type="match status" value="1"/>
</dbReference>
<dbReference type="InterPro" id="IPR003594">
    <property type="entry name" value="HATPase_dom"/>
</dbReference>
<dbReference type="Proteomes" id="UP000029387">
    <property type="component" value="Unassembled WGS sequence"/>
</dbReference>
<comment type="caution">
    <text evidence="9">The sequence shown here is derived from an EMBL/GenBank/DDBJ whole genome shotgun (WGS) entry which is preliminary data.</text>
</comment>
<evidence type="ECO:0000256" key="3">
    <source>
        <dbReference type="ARBA" id="ARBA00022741"/>
    </source>
</evidence>
<dbReference type="SUPFAM" id="SSF55874">
    <property type="entry name" value="ATPase domain of HSP90 chaperone/DNA topoisomerase II/histidine kinase"/>
    <property type="match status" value="1"/>
</dbReference>
<keyword evidence="1" id="KW-0597">Phosphoprotein</keyword>
<sequence>MALGKNKILWALLGIIIISIIVIGFYVNDYTKNNIRQTLIEEHTDEQMIITKGLAASVSSEFQRLQMDVKTIAESKQVQQSLTDKDTIDYISKRWNDINSVTKISDIFLVDKSLTVVSQVNDERFRLVGLNLKNIQSSDEFMTKPGYSGEIISSDGIYRVLVSSPINDLDTGEFRGIVFAILEPSEIISKYIGIYEIDIASIGIFDENQKILFAKNSDLLGKEFSGYFAQRYFGENLEQNSHYERIFSGNTEAFVYDSHRSGEVISTGTPISIEKENRFFFIVTTPAKEILGEIESNLFVEDLKNNLILFVITILFVVIILKRAKSIENEKLQVIGQLASNIAHDIRNPLGTIRSSITRIEKQEIENDTINQETERIKRSVARMNHQIEGVLNYVRTTPLNVSENSLNDLIKSGLNSLIIPKNIKLEIPKQDVVIHCDSDKLKVVIENILINAIQSIDTQEGKIVIRTGEDDKEITMSFENSGPNIPEEALSKIFMPLFTSKLKGTGLGLSSCYNIISQHKGTITVTNDPVTFTIKIPKNLRKEN</sequence>
<dbReference type="Gene3D" id="3.30.565.10">
    <property type="entry name" value="Histidine kinase-like ATPase, C-terminal domain"/>
    <property type="match status" value="1"/>
</dbReference>
<evidence type="ECO:0000313" key="10">
    <source>
        <dbReference type="Proteomes" id="UP000029387"/>
    </source>
</evidence>
<keyword evidence="7" id="KW-0812">Transmembrane</keyword>
<accession>A0A087S3Q6</accession>
<gene>
    <name evidence="9" type="primary">zraS</name>
    <name evidence="9" type="ORF">AAA799P11_00107</name>
</gene>
<feature type="transmembrane region" description="Helical" evidence="7">
    <location>
        <begin position="7"/>
        <end position="27"/>
    </location>
</feature>
<name>A0A087S3Q6_9ARCH</name>
<dbReference type="InterPro" id="IPR005467">
    <property type="entry name" value="His_kinase_dom"/>
</dbReference>
<dbReference type="Gene3D" id="1.10.287.130">
    <property type="match status" value="1"/>
</dbReference>
<dbReference type="PROSITE" id="PS50109">
    <property type="entry name" value="HIS_KIN"/>
    <property type="match status" value="1"/>
</dbReference>
<dbReference type="AlphaFoldDB" id="A0A087S3Q6"/>
<dbReference type="Pfam" id="PF00512">
    <property type="entry name" value="HisKA"/>
    <property type="match status" value="1"/>
</dbReference>
<keyword evidence="2 9" id="KW-0808">Transferase</keyword>
<dbReference type="GO" id="GO:0005524">
    <property type="term" value="F:ATP binding"/>
    <property type="evidence" value="ECO:0007669"/>
    <property type="project" value="UniProtKB-KW"/>
</dbReference>
<keyword evidence="7" id="KW-1133">Transmembrane helix</keyword>
<dbReference type="InterPro" id="IPR003661">
    <property type="entry name" value="HisK_dim/P_dom"/>
</dbReference>
<evidence type="ECO:0000259" key="8">
    <source>
        <dbReference type="PROSITE" id="PS50109"/>
    </source>
</evidence>
<evidence type="ECO:0000313" key="9">
    <source>
        <dbReference type="EMBL" id="KFM20360.1"/>
    </source>
</evidence>
<keyword evidence="4" id="KW-0418">Kinase</keyword>
<keyword evidence="3" id="KW-0547">Nucleotide-binding</keyword>
<dbReference type="PRINTS" id="PR00344">
    <property type="entry name" value="BCTRLSENSOR"/>
</dbReference>
<dbReference type="InterPro" id="IPR036097">
    <property type="entry name" value="HisK_dim/P_sf"/>
</dbReference>
<evidence type="ECO:0000256" key="5">
    <source>
        <dbReference type="ARBA" id="ARBA00022840"/>
    </source>
</evidence>
<keyword evidence="7" id="KW-0472">Membrane</keyword>
<keyword evidence="6" id="KW-0902">Two-component regulatory system</keyword>
<dbReference type="EC" id="2.7.13.3" evidence="9"/>
<evidence type="ECO:0000256" key="2">
    <source>
        <dbReference type="ARBA" id="ARBA00022679"/>
    </source>
</evidence>
<dbReference type="InterPro" id="IPR004358">
    <property type="entry name" value="Sig_transdc_His_kin-like_C"/>
</dbReference>
<dbReference type="SMART" id="SM00387">
    <property type="entry name" value="HATPase_c"/>
    <property type="match status" value="1"/>
</dbReference>
<keyword evidence="5" id="KW-0067">ATP-binding</keyword>
<feature type="transmembrane region" description="Helical" evidence="7">
    <location>
        <begin position="303"/>
        <end position="321"/>
    </location>
</feature>
<dbReference type="SMART" id="SM00388">
    <property type="entry name" value="HisKA"/>
    <property type="match status" value="1"/>
</dbReference>
<evidence type="ECO:0000256" key="1">
    <source>
        <dbReference type="ARBA" id="ARBA00022553"/>
    </source>
</evidence>
<dbReference type="InterPro" id="IPR036890">
    <property type="entry name" value="HATPase_C_sf"/>
</dbReference>
<feature type="domain" description="Histidine kinase" evidence="8">
    <location>
        <begin position="341"/>
        <end position="541"/>
    </location>
</feature>
<keyword evidence="10" id="KW-1185">Reference proteome</keyword>
<protein>
    <submittedName>
        <fullName evidence="9">Sensor protein ZraS</fullName>
        <ecNumber evidence="9">2.7.13.3</ecNumber>
    </submittedName>
</protein>
<evidence type="ECO:0000256" key="4">
    <source>
        <dbReference type="ARBA" id="ARBA00022777"/>
    </source>
</evidence>
<dbReference type="PATRIC" id="fig|1502295.3.peg.105"/>
<organism evidence="9 10">
    <name type="scientific">Marine Group I thaumarchaeote SCGC AAA799-P11</name>
    <dbReference type="NCBI Taxonomy" id="1502295"/>
    <lineage>
        <taxon>Archaea</taxon>
        <taxon>Nitrososphaerota</taxon>
        <taxon>Marine Group I</taxon>
    </lineage>
</organism>
<evidence type="ECO:0000256" key="7">
    <source>
        <dbReference type="SAM" id="Phobius"/>
    </source>
</evidence>
<dbReference type="GO" id="GO:0000155">
    <property type="term" value="F:phosphorelay sensor kinase activity"/>
    <property type="evidence" value="ECO:0007669"/>
    <property type="project" value="InterPro"/>
</dbReference>